<evidence type="ECO:0000313" key="3">
    <source>
        <dbReference type="EMBL" id="BBF69581.1"/>
    </source>
</evidence>
<dbReference type="Proteomes" id="UP001059971">
    <property type="component" value="Chromosome 1"/>
</dbReference>
<proteinExistence type="predicted"/>
<reference evidence="3" key="1">
    <citation type="submission" date="2018-07" db="EMBL/GenBank/DDBJ databases">
        <title>Complete genome sequence of Sphingomonas bisphenolicum strain AO1, a bisphenol A degradative bacterium isolated from Japanese farm field.</title>
        <authorList>
            <person name="Murakami M."/>
            <person name="Koh M."/>
            <person name="Koba S."/>
            <person name="Matsumura Y."/>
        </authorList>
    </citation>
    <scope>NUCLEOTIDE SEQUENCE</scope>
    <source>
        <strain evidence="3">AO1</strain>
    </source>
</reference>
<feature type="region of interest" description="Disordered" evidence="1">
    <location>
        <begin position="45"/>
        <end position="74"/>
    </location>
</feature>
<dbReference type="SMART" id="SM00894">
    <property type="entry name" value="Excalibur"/>
    <property type="match status" value="1"/>
</dbReference>
<name>A0ABM7G4G0_9SPHN</name>
<dbReference type="Pfam" id="PF05901">
    <property type="entry name" value="Excalibur"/>
    <property type="match status" value="1"/>
</dbReference>
<organism evidence="3 4">
    <name type="scientific">Sphingomonas bisphenolicum</name>
    <dbReference type="NCBI Taxonomy" id="296544"/>
    <lineage>
        <taxon>Bacteria</taxon>
        <taxon>Pseudomonadati</taxon>
        <taxon>Pseudomonadota</taxon>
        <taxon>Alphaproteobacteria</taxon>
        <taxon>Sphingomonadales</taxon>
        <taxon>Sphingomonadaceae</taxon>
        <taxon>Sphingomonas</taxon>
    </lineage>
</organism>
<sequence length="122" mass="12685">MALCLAGGTIGYLTRPADAPRAEQSEATATMVTTTVPVQREQPMSAAELDAQQPSGGAVAKPAPTVQRFEGRKVASSAPTWSYRGCNEARAAGAAPLYRGQPGYGAHMDGDNDGIACEPIRH</sequence>
<gene>
    <name evidence="3" type="ORF">SBA_ch1_17810</name>
</gene>
<protein>
    <recommendedName>
        <fullName evidence="2">Excalibur calcium-binding domain-containing protein</fullName>
    </recommendedName>
</protein>
<evidence type="ECO:0000313" key="4">
    <source>
        <dbReference type="Proteomes" id="UP001059971"/>
    </source>
</evidence>
<dbReference type="EMBL" id="AP018817">
    <property type="protein sequence ID" value="BBF69581.1"/>
    <property type="molecule type" value="Genomic_DNA"/>
</dbReference>
<evidence type="ECO:0000259" key="2">
    <source>
        <dbReference type="SMART" id="SM00894"/>
    </source>
</evidence>
<accession>A0ABM7G4G0</accession>
<feature type="domain" description="Excalibur calcium-binding" evidence="2">
    <location>
        <begin position="82"/>
        <end position="118"/>
    </location>
</feature>
<dbReference type="InterPro" id="IPR008613">
    <property type="entry name" value="Excalibur_Ca-bd_domain"/>
</dbReference>
<keyword evidence="4" id="KW-1185">Reference proteome</keyword>
<evidence type="ECO:0000256" key="1">
    <source>
        <dbReference type="SAM" id="MobiDB-lite"/>
    </source>
</evidence>